<dbReference type="RefSeq" id="WP_072287528.1">
    <property type="nucleotide sequence ID" value="NZ_CP015455.1"/>
</dbReference>
<evidence type="ECO:0000256" key="1">
    <source>
        <dbReference type="ARBA" id="ARBA00006115"/>
    </source>
</evidence>
<dbReference type="STRING" id="29542.A6070_06215"/>
<evidence type="ECO:0000259" key="11">
    <source>
        <dbReference type="Pfam" id="PF22640"/>
    </source>
</evidence>
<dbReference type="Gene3D" id="3.90.550.10">
    <property type="entry name" value="Spore Coat Polysaccharide Biosynthesis Protein SpsA, Chain A"/>
    <property type="match status" value="1"/>
</dbReference>
<dbReference type="InterPro" id="IPR001538">
    <property type="entry name" value="Man6P_isomerase-2_C"/>
</dbReference>
<comment type="catalytic activity">
    <reaction evidence="7">
        <text>alpha-D-mannose 1-phosphate + GTP + H(+) = GDP-alpha-D-mannose + diphosphate</text>
        <dbReference type="Rhea" id="RHEA:15229"/>
        <dbReference type="ChEBI" id="CHEBI:15378"/>
        <dbReference type="ChEBI" id="CHEBI:33019"/>
        <dbReference type="ChEBI" id="CHEBI:37565"/>
        <dbReference type="ChEBI" id="CHEBI:57527"/>
        <dbReference type="ChEBI" id="CHEBI:58409"/>
        <dbReference type="EC" id="2.7.7.13"/>
    </reaction>
</comment>
<dbReference type="GO" id="GO:0000271">
    <property type="term" value="P:polysaccharide biosynthetic process"/>
    <property type="evidence" value="ECO:0007669"/>
    <property type="project" value="InterPro"/>
</dbReference>
<dbReference type="OrthoDB" id="9806359at2"/>
<evidence type="ECO:0000256" key="4">
    <source>
        <dbReference type="ARBA" id="ARBA00022695"/>
    </source>
</evidence>
<name>A0A1L3GIH7_SYNAC</name>
<dbReference type="GO" id="GO:0016853">
    <property type="term" value="F:isomerase activity"/>
    <property type="evidence" value="ECO:0007669"/>
    <property type="project" value="UniProtKB-KW"/>
</dbReference>
<dbReference type="Proteomes" id="UP000182264">
    <property type="component" value="Chromosome"/>
</dbReference>
<evidence type="ECO:0000256" key="7">
    <source>
        <dbReference type="ARBA" id="ARBA00047343"/>
    </source>
</evidence>
<feature type="domain" description="Mannose-6-phosphate isomerase type II C-terminal" evidence="10">
    <location>
        <begin position="383"/>
        <end position="497"/>
    </location>
</feature>
<protein>
    <recommendedName>
        <fullName evidence="2">mannose-1-phosphate guanylyltransferase</fullName>
        <ecNumber evidence="2">2.7.7.13</ecNumber>
    </recommendedName>
</protein>
<gene>
    <name evidence="12" type="ORF">A7E75_12190</name>
</gene>
<evidence type="ECO:0000256" key="3">
    <source>
        <dbReference type="ARBA" id="ARBA00022679"/>
    </source>
</evidence>
<dbReference type="InterPro" id="IPR029044">
    <property type="entry name" value="Nucleotide-diphossugar_trans"/>
</dbReference>
<evidence type="ECO:0000313" key="12">
    <source>
        <dbReference type="EMBL" id="APG25685.1"/>
    </source>
</evidence>
<reference evidence="12 13" key="1">
    <citation type="journal article" date="2017" name="Genome Announc.">
        <title>Complete Genome Sequences of Two Acetylene-Fermenting Pelobacter acetylenicus Strains.</title>
        <authorList>
            <person name="Sutton J.M."/>
            <person name="Baesman S.M."/>
            <person name="Fierst J.L."/>
            <person name="Poret-Peterson A.T."/>
            <person name="Oremland R.S."/>
            <person name="Dunlap D.S."/>
            <person name="Akob D.M."/>
        </authorList>
    </citation>
    <scope>NUCLEOTIDE SEQUENCE [LARGE SCALE GENOMIC DNA]</scope>
    <source>
        <strain evidence="12 13">DSM 3247</strain>
    </source>
</reference>
<dbReference type="GO" id="GO:0009298">
    <property type="term" value="P:GDP-mannose biosynthetic process"/>
    <property type="evidence" value="ECO:0007669"/>
    <property type="project" value="TreeGrafter"/>
</dbReference>
<keyword evidence="3 12" id="KW-0808">Transferase</keyword>
<proteinExistence type="inferred from homology"/>
<dbReference type="Pfam" id="PF22640">
    <property type="entry name" value="ManC_GMP_beta-helix"/>
    <property type="match status" value="1"/>
</dbReference>
<evidence type="ECO:0000259" key="10">
    <source>
        <dbReference type="Pfam" id="PF01050"/>
    </source>
</evidence>
<comment type="similarity">
    <text evidence="1 8">Belongs to the mannose-6-phosphate isomerase type 2 family.</text>
</comment>
<dbReference type="PANTHER" id="PTHR46390:SF1">
    <property type="entry name" value="MANNOSE-1-PHOSPHATE GUANYLYLTRANSFERASE"/>
    <property type="match status" value="1"/>
</dbReference>
<dbReference type="EC" id="2.7.7.13" evidence="2"/>
<keyword evidence="13" id="KW-1185">Reference proteome</keyword>
<evidence type="ECO:0000313" key="13">
    <source>
        <dbReference type="Proteomes" id="UP000182264"/>
    </source>
</evidence>
<dbReference type="FunFam" id="2.60.120.10:FF:000032">
    <property type="entry name" value="Mannose-1-phosphate guanylyltransferase/mannose-6-phosphate isomerase"/>
    <property type="match status" value="1"/>
</dbReference>
<dbReference type="InterPro" id="IPR051161">
    <property type="entry name" value="Mannose-6P_isomerase_type2"/>
</dbReference>
<dbReference type="GO" id="GO:0005525">
    <property type="term" value="F:GTP binding"/>
    <property type="evidence" value="ECO:0007669"/>
    <property type="project" value="UniProtKB-KW"/>
</dbReference>
<dbReference type="CDD" id="cd02509">
    <property type="entry name" value="GDP-M1P_Guanylyltransferase"/>
    <property type="match status" value="1"/>
</dbReference>
<dbReference type="SUPFAM" id="SSF51182">
    <property type="entry name" value="RmlC-like cupins"/>
    <property type="match status" value="1"/>
</dbReference>
<dbReference type="InterPro" id="IPR014710">
    <property type="entry name" value="RmlC-like_jellyroll"/>
</dbReference>
<dbReference type="CDD" id="cd02213">
    <property type="entry name" value="cupin_PMI_typeII_C"/>
    <property type="match status" value="1"/>
</dbReference>
<evidence type="ECO:0000256" key="2">
    <source>
        <dbReference type="ARBA" id="ARBA00012387"/>
    </source>
</evidence>
<dbReference type="EMBL" id="CP015518">
    <property type="protein sequence ID" value="APG25685.1"/>
    <property type="molecule type" value="Genomic_DNA"/>
</dbReference>
<dbReference type="Pfam" id="PF00483">
    <property type="entry name" value="NTP_transferase"/>
    <property type="match status" value="2"/>
</dbReference>
<dbReference type="Pfam" id="PF01050">
    <property type="entry name" value="MannoseP_isomer"/>
    <property type="match status" value="1"/>
</dbReference>
<dbReference type="InterPro" id="IPR054566">
    <property type="entry name" value="ManC/GMP-like_b-helix"/>
</dbReference>
<dbReference type="Gene3D" id="2.60.120.10">
    <property type="entry name" value="Jelly Rolls"/>
    <property type="match status" value="1"/>
</dbReference>
<dbReference type="PANTHER" id="PTHR46390">
    <property type="entry name" value="MANNOSE-1-PHOSPHATE GUANYLYLTRANSFERASE"/>
    <property type="match status" value="1"/>
</dbReference>
<dbReference type="SUPFAM" id="SSF53448">
    <property type="entry name" value="Nucleotide-diphospho-sugar transferases"/>
    <property type="match status" value="1"/>
</dbReference>
<keyword evidence="6" id="KW-0342">GTP-binding</keyword>
<evidence type="ECO:0000256" key="6">
    <source>
        <dbReference type="ARBA" id="ARBA00023134"/>
    </source>
</evidence>
<evidence type="ECO:0000259" key="9">
    <source>
        <dbReference type="Pfam" id="PF00483"/>
    </source>
</evidence>
<dbReference type="InterPro" id="IPR011051">
    <property type="entry name" value="RmlC_Cupin_sf"/>
</dbReference>
<keyword evidence="4 12" id="KW-0548">Nucleotidyltransferase</keyword>
<dbReference type="GO" id="GO:0004475">
    <property type="term" value="F:mannose-1-phosphate guanylyltransferase (GTP) activity"/>
    <property type="evidence" value="ECO:0007669"/>
    <property type="project" value="UniProtKB-EC"/>
</dbReference>
<evidence type="ECO:0000256" key="8">
    <source>
        <dbReference type="RuleBase" id="RU004190"/>
    </source>
</evidence>
<accession>A0A1L3GIH7</accession>
<dbReference type="KEGG" id="pace:A6070_06215"/>
<dbReference type="InterPro" id="IPR049577">
    <property type="entry name" value="GMPP_N"/>
</dbReference>
<keyword evidence="5" id="KW-0547">Nucleotide-binding</keyword>
<dbReference type="InterPro" id="IPR006375">
    <property type="entry name" value="Man1P_GuaTrfase/Man6P_Isoase"/>
</dbReference>
<sequence length="501" mass="54897">MIVPVIMSGGAGTRLWPLSRELYPKQLLPLVNDCTMLQETQLRLNGLQNLAEPLVVCNESHRFMVAEQMRQAGCPAGAILLEPVGRNTAPAVAVAALQAQRAGADPVLLVLPADHVIVDAETFRGAVVAGAELARDGKLVTFGIVPTKAETGYGYIRAAERLGCNRSAEGRVTSAEEYQSPAVKELHSALSTQHPALTGYTVASFVEKPDLPTAESYLASGDYYWNSGMFMFRASRYLEELETFAPQMLDCCREALEKAQRDLDFVRLDAEAFGACPKDSIDYAVMEKTAEAVVIPLDAGWSDVGSWSALWEVGQADGAGNVMRGDVLTHDSRNCYLHSSGRMVAAVGLEDHVVVETADAVLVARRDRAQDVKAIVEQLKAQGRGEALLHRRVNRPWGSYESIDHSERFQVKRITVNPGASLSLQMHHHRAEHWIVVKGTARITRGDDTLVISENQSTYIPLGVKHRLENPGLIPLELIEVQSGAYLGEDDIVRFEDKYGR</sequence>
<organism evidence="12 13">
    <name type="scientific">Syntrophotalea acetylenica</name>
    <name type="common">Pelobacter acetylenicus</name>
    <dbReference type="NCBI Taxonomy" id="29542"/>
    <lineage>
        <taxon>Bacteria</taxon>
        <taxon>Pseudomonadati</taxon>
        <taxon>Thermodesulfobacteriota</taxon>
        <taxon>Desulfuromonadia</taxon>
        <taxon>Desulfuromonadales</taxon>
        <taxon>Syntrophotaleaceae</taxon>
        <taxon>Syntrophotalea</taxon>
    </lineage>
</organism>
<evidence type="ECO:0000256" key="5">
    <source>
        <dbReference type="ARBA" id="ARBA00022741"/>
    </source>
</evidence>
<feature type="domain" description="Nucleotidyl transferase" evidence="9">
    <location>
        <begin position="4"/>
        <end position="173"/>
    </location>
</feature>
<dbReference type="NCBIfam" id="TIGR01479">
    <property type="entry name" value="GMP_PMI"/>
    <property type="match status" value="1"/>
</dbReference>
<dbReference type="AlphaFoldDB" id="A0A1L3GIH7"/>
<feature type="domain" description="MannoseP isomerase/GMP-like beta-helix" evidence="11">
    <location>
        <begin position="327"/>
        <end position="379"/>
    </location>
</feature>
<feature type="domain" description="Nucleotidyl transferase" evidence="9">
    <location>
        <begin position="200"/>
        <end position="316"/>
    </location>
</feature>
<keyword evidence="12" id="KW-0413">Isomerase</keyword>
<dbReference type="InterPro" id="IPR005835">
    <property type="entry name" value="NTP_transferase_dom"/>
</dbReference>